<dbReference type="PANTHER" id="PTHR36932:SF1">
    <property type="entry name" value="CAPSULAR POLYSACCHARIDE BIOSYNTHESIS PROTEIN"/>
    <property type="match status" value="1"/>
</dbReference>
<dbReference type="AlphaFoldDB" id="A0A127KB15"/>
<dbReference type="RefSeq" id="WP_048710044.1">
    <property type="nucleotide sequence ID" value="NZ_CP014646.1"/>
</dbReference>
<evidence type="ECO:0000313" key="2">
    <source>
        <dbReference type="Proteomes" id="UP000036902"/>
    </source>
</evidence>
<dbReference type="InterPro" id="IPR053158">
    <property type="entry name" value="CapK_Type1_Caps_Biosynth"/>
</dbReference>
<dbReference type="STRING" id="1134435.AC731_011250"/>
<organism evidence="1 2">
    <name type="scientific">Thauera humireducens</name>
    <dbReference type="NCBI Taxonomy" id="1134435"/>
    <lineage>
        <taxon>Bacteria</taxon>
        <taxon>Pseudomonadati</taxon>
        <taxon>Pseudomonadota</taxon>
        <taxon>Betaproteobacteria</taxon>
        <taxon>Rhodocyclales</taxon>
        <taxon>Zoogloeaceae</taxon>
        <taxon>Thauera</taxon>
    </lineage>
</organism>
<proteinExistence type="predicted"/>
<keyword evidence="2" id="KW-1185">Reference proteome</keyword>
<name>A0A127KB15_9RHOO</name>
<sequence length="452" mass="50765">MTDLYTRFVSGVLFPLQERLKKHDTVRVHREMDASQWWPRERIQDLQLQRLKALLNDVAVHVPYYRTLFARIGFDPASVRSVADLQALPFLTKAEIRAHIDALRADNAVGLARFNTGGSSGEPLIFFIGTERVTHDVAAKWRATRWWDVDIGDREIVVWGSPIELGTQDRVRLVRDALMRTELLRAFEMSDDKVDGFIARIRERRPKMLFGYPSAISHIALRAEQRGVRLDDLGIKVVFCTSERLYEHQRETISRLFRCPVANGYGGRDAGFIAHECPSGNMHITAEDIVVEIIDEAGRVLPAGQSGEIVVTHLATRDYPFIRYRTGDIGTLGDEACPCGRGLPILRDIQGRSTDFVVAEDGTVLHGLSLIYILRDIPAVRAFKIVQETRSHTRALIVPELGASTDGLDCAVIDGFRRRLGAGVQVSVEFVESIPAEKSGKFRYVVSHVAVR</sequence>
<evidence type="ECO:0000313" key="1">
    <source>
        <dbReference type="EMBL" id="AMO39096.1"/>
    </source>
</evidence>
<reference evidence="2" key="1">
    <citation type="submission" date="2016-03" db="EMBL/GenBank/DDBJ databases">
        <authorList>
            <person name="Ma C."/>
            <person name="Zhou S."/>
            <person name="Yang G."/>
        </authorList>
    </citation>
    <scope>NUCLEOTIDE SEQUENCE [LARGE SCALE GENOMIC DNA]</scope>
    <source>
        <strain evidence="2">SgZ-1</strain>
    </source>
</reference>
<dbReference type="PANTHER" id="PTHR36932">
    <property type="entry name" value="CAPSULAR POLYSACCHARIDE BIOSYNTHESIS PROTEIN"/>
    <property type="match status" value="1"/>
</dbReference>
<accession>A0A127KB15</accession>
<dbReference type="InterPro" id="IPR042099">
    <property type="entry name" value="ANL_N_sf"/>
</dbReference>
<dbReference type="SUPFAM" id="SSF56801">
    <property type="entry name" value="Acetyl-CoA synthetase-like"/>
    <property type="match status" value="1"/>
</dbReference>
<gene>
    <name evidence="1" type="ORF">AC731_011250</name>
</gene>
<dbReference type="KEGG" id="thu:AC731_011250"/>
<dbReference type="Proteomes" id="UP000036902">
    <property type="component" value="Chromosome"/>
</dbReference>
<protein>
    <submittedName>
        <fullName evidence="1">Capsule biosynthesis protein CapK</fullName>
    </submittedName>
</protein>
<dbReference type="Gene3D" id="3.40.50.12780">
    <property type="entry name" value="N-terminal domain of ligase-like"/>
    <property type="match status" value="1"/>
</dbReference>
<dbReference type="EMBL" id="CP014646">
    <property type="protein sequence ID" value="AMO39096.1"/>
    <property type="molecule type" value="Genomic_DNA"/>
</dbReference>